<evidence type="ECO:0000313" key="6">
    <source>
        <dbReference type="EMBL" id="MDT2689937.1"/>
    </source>
</evidence>
<organism evidence="4 11">
    <name type="scientific">Enterococcus gallinarum</name>
    <dbReference type="NCBI Taxonomy" id="1353"/>
    <lineage>
        <taxon>Bacteria</taxon>
        <taxon>Bacillati</taxon>
        <taxon>Bacillota</taxon>
        <taxon>Bacilli</taxon>
        <taxon>Lactobacillales</taxon>
        <taxon>Enterococcaceae</taxon>
        <taxon>Enterococcus</taxon>
    </lineage>
</organism>
<evidence type="ECO:0000313" key="5">
    <source>
        <dbReference type="EMBL" id="MDL4934569.1"/>
    </source>
</evidence>
<evidence type="ECO:0000313" key="9">
    <source>
        <dbReference type="Proteomes" id="UP000254807"/>
    </source>
</evidence>
<dbReference type="EMBL" id="UFYW01000001">
    <property type="protein sequence ID" value="STD84520.1"/>
    <property type="molecule type" value="Genomic_DNA"/>
</dbReference>
<evidence type="ECO:0000313" key="10">
    <source>
        <dbReference type="Proteomes" id="UP000516696"/>
    </source>
</evidence>
<dbReference type="Proteomes" id="UP000516696">
    <property type="component" value="Chromosome"/>
</dbReference>
<dbReference type="NCBIfam" id="TIGR01617">
    <property type="entry name" value="arsC_related"/>
    <property type="match status" value="1"/>
</dbReference>
<dbReference type="Proteomes" id="UP001241571">
    <property type="component" value="Unassembled WGS sequence"/>
</dbReference>
<dbReference type="NCBIfam" id="NF002459">
    <property type="entry name" value="PRK01655.1"/>
    <property type="match status" value="1"/>
</dbReference>
<dbReference type="Proteomes" id="UP000571857">
    <property type="component" value="Unassembled WGS sequence"/>
</dbReference>
<dbReference type="InterPro" id="IPR006660">
    <property type="entry name" value="Arsenate_reductase-like"/>
</dbReference>
<proteinExistence type="inferred from homology"/>
<dbReference type="EMBL" id="JASUBT010000001">
    <property type="protein sequence ID" value="MDL4934569.1"/>
    <property type="molecule type" value="Genomic_DNA"/>
</dbReference>
<dbReference type="InterPro" id="IPR036249">
    <property type="entry name" value="Thioredoxin-like_sf"/>
</dbReference>
<reference evidence="5 12" key="5">
    <citation type="submission" date="2023-06" db="EMBL/GenBank/DDBJ databases">
        <title>Acute promotion of culturable opportunistic pathogens and persistent increase of antibiotic resistance following antibiotic exposure in mouse gut microbiota.</title>
        <authorList>
            <person name="Li L."/>
            <person name="Wang B."/>
            <person name="Sun Y."/>
            <person name="Wang M."/>
            <person name="Xu H."/>
        </authorList>
    </citation>
    <scope>NUCLEOTIDE SEQUENCE [LARGE SCALE GENOMIC DNA]</scope>
    <source>
        <strain evidence="5 12">CRI2_2</strain>
    </source>
</reference>
<dbReference type="Proteomes" id="UP001183682">
    <property type="component" value="Unassembled WGS sequence"/>
</dbReference>
<evidence type="ECO:0000313" key="4">
    <source>
        <dbReference type="EMBL" id="MBA0972617.1"/>
    </source>
</evidence>
<dbReference type="CDD" id="cd03032">
    <property type="entry name" value="ArsC_Spx"/>
    <property type="match status" value="1"/>
</dbReference>
<evidence type="ECO:0000256" key="3">
    <source>
        <dbReference type="PROSITE-ProRule" id="PRU01282"/>
    </source>
</evidence>
<dbReference type="RefSeq" id="WP_060813259.1">
    <property type="nucleotide sequence ID" value="NZ_BSYC01000001.1"/>
</dbReference>
<evidence type="ECO:0000313" key="11">
    <source>
        <dbReference type="Proteomes" id="UP000571857"/>
    </source>
</evidence>
<reference evidence="4 11" key="3">
    <citation type="submission" date="2020-06" db="EMBL/GenBank/DDBJ databases">
        <title>Crossreactivity between MHC class I-restricted antigens from cancer cells and an enterococcal bacteriophage.</title>
        <authorList>
            <person name="Fluckiger A."/>
            <person name="Daillere R."/>
            <person name="Sassi M."/>
            <person name="Cattoir V."/>
            <person name="Kroemer G."/>
            <person name="Zitvogel L."/>
        </authorList>
    </citation>
    <scope>NUCLEOTIDE SEQUENCE [LARGE SCALE GENOMIC DNA]</scope>
    <source>
        <strain evidence="4 11">EG4</strain>
    </source>
</reference>
<dbReference type="SUPFAM" id="SSF52833">
    <property type="entry name" value="Thioredoxin-like"/>
    <property type="match status" value="1"/>
</dbReference>
<dbReference type="AlphaFoldDB" id="A0A2K3QUA6"/>
<dbReference type="EMBL" id="JARPZN010000003">
    <property type="protein sequence ID" value="MDT2689937.1"/>
    <property type="molecule type" value="Genomic_DNA"/>
</dbReference>
<dbReference type="OrthoDB" id="9794155at2"/>
<comment type="similarity">
    <text evidence="3">Belongs to the ArsC family.</text>
</comment>
<gene>
    <name evidence="4" type="primary">spx</name>
    <name evidence="8" type="synonym">spxA_2</name>
    <name evidence="7" type="ORF">EGM181_16165</name>
    <name evidence="4" type="ORF">HWH42_08460</name>
    <name evidence="8" type="ORF">NCTC12360_03060</name>
    <name evidence="6" type="ORF">P7E30_06935</name>
    <name evidence="5" type="ORF">QRX88_02410</name>
</gene>
<evidence type="ECO:0000313" key="8">
    <source>
        <dbReference type="EMBL" id="STD84520.1"/>
    </source>
</evidence>
<dbReference type="PROSITE" id="PS51353">
    <property type="entry name" value="ARSC"/>
    <property type="match status" value="1"/>
</dbReference>
<keyword evidence="2" id="KW-0676">Redox-active center</keyword>
<reference evidence="8 9" key="1">
    <citation type="submission" date="2018-06" db="EMBL/GenBank/DDBJ databases">
        <authorList>
            <consortium name="Pathogen Informatics"/>
            <person name="Doyle S."/>
        </authorList>
    </citation>
    <scope>NUCLEOTIDE SEQUENCE [LARGE SCALE GENOMIC DNA]</scope>
    <source>
        <strain evidence="8 9">NCTC12360</strain>
    </source>
</reference>
<dbReference type="InterPro" id="IPR006504">
    <property type="entry name" value="Tscrpt_reg_Spx/MgsR"/>
</dbReference>
<dbReference type="Proteomes" id="UP000254807">
    <property type="component" value="Unassembled WGS sequence"/>
</dbReference>
<dbReference type="PANTHER" id="PTHR30041">
    <property type="entry name" value="ARSENATE REDUCTASE"/>
    <property type="match status" value="1"/>
</dbReference>
<evidence type="ECO:0000313" key="7">
    <source>
        <dbReference type="EMBL" id="QOG28691.1"/>
    </source>
</evidence>
<evidence type="ECO:0000313" key="12">
    <source>
        <dbReference type="Proteomes" id="UP001241571"/>
    </source>
</evidence>
<sequence length="149" mass="17328">MISLYTTPSCTSCRKARAWLTENELPFKERNIFSDPLNSDELLEILSLTKNGTEDIISTRSKVYQKLAIDLDDLKLEELLALIEQYPNLLKRPIIVDGDKLQVGYNEDDIRKFVPRNIRKVIFKKRQKDLLLFNYHQKKSSGESVVNII</sequence>
<keyword evidence="1" id="KW-1015">Disulfide bond</keyword>
<dbReference type="PANTHER" id="PTHR30041:SF7">
    <property type="entry name" value="GLOBAL TRANSCRIPTIONAL REGULATOR SPX"/>
    <property type="match status" value="1"/>
</dbReference>
<reference evidence="7 10" key="2">
    <citation type="submission" date="2020-03" db="EMBL/GenBank/DDBJ databases">
        <title>Characterization of ganglioside-mimicking enterococci.</title>
        <authorList>
            <person name="Patry R.T."/>
            <person name="Nothaft H."/>
            <person name="Bridger R."/>
            <person name="Shajahan A."/>
            <person name="Huynh S."/>
            <person name="Sanchez S."/>
            <person name="Azadi P."/>
            <person name="Cooper K."/>
            <person name="Miller W.G."/>
            <person name="Parker C.T."/>
            <person name="Wells L."/>
            <person name="Szymanski C.M."/>
        </authorList>
    </citation>
    <scope>NUCLEOTIDE SEQUENCE [LARGE SCALE GENOMIC DNA]</scope>
    <source>
        <strain evidence="7 10">EGM181</strain>
    </source>
</reference>
<dbReference type="Gene3D" id="3.40.30.10">
    <property type="entry name" value="Glutaredoxin"/>
    <property type="match status" value="1"/>
</dbReference>
<name>A0A2K3QUA6_ENTGA</name>
<dbReference type="EMBL" id="CP050485">
    <property type="protein sequence ID" value="QOG28691.1"/>
    <property type="molecule type" value="Genomic_DNA"/>
</dbReference>
<evidence type="ECO:0000256" key="1">
    <source>
        <dbReference type="ARBA" id="ARBA00023157"/>
    </source>
</evidence>
<dbReference type="PROSITE" id="PS51354">
    <property type="entry name" value="GLUTAREDOXIN_2"/>
    <property type="match status" value="1"/>
</dbReference>
<dbReference type="Pfam" id="PF03960">
    <property type="entry name" value="ArsC"/>
    <property type="match status" value="1"/>
</dbReference>
<dbReference type="EMBL" id="JABXJK010000039">
    <property type="protein sequence ID" value="MBA0972617.1"/>
    <property type="molecule type" value="Genomic_DNA"/>
</dbReference>
<protein>
    <submittedName>
        <fullName evidence="8">Spx/MgsR family transcriptional regulator</fullName>
    </submittedName>
    <submittedName>
        <fullName evidence="4">Transcriptional regulator Spx</fullName>
    </submittedName>
</protein>
<reference evidence="6" key="4">
    <citation type="submission" date="2023-03" db="EMBL/GenBank/DDBJ databases">
        <authorList>
            <person name="Shen W."/>
            <person name="Cai J."/>
        </authorList>
    </citation>
    <scope>NUCLEOTIDE SEQUENCE</scope>
    <source>
        <strain evidence="6">K69-2</strain>
    </source>
</reference>
<evidence type="ECO:0000256" key="2">
    <source>
        <dbReference type="ARBA" id="ARBA00023284"/>
    </source>
</evidence>
<accession>A0A2K3QUA6</accession>
<keyword evidence="9" id="KW-1185">Reference proteome</keyword>